<gene>
    <name evidence="2" type="ORF">HHI36_008973</name>
</gene>
<dbReference type="AlphaFoldDB" id="A0ABD2MU24"/>
<evidence type="ECO:0000313" key="3">
    <source>
        <dbReference type="Proteomes" id="UP001516400"/>
    </source>
</evidence>
<keyword evidence="1" id="KW-0472">Membrane</keyword>
<dbReference type="EMBL" id="JABFTP020000021">
    <property type="protein sequence ID" value="KAL3269916.1"/>
    <property type="molecule type" value="Genomic_DNA"/>
</dbReference>
<sequence>MAPSLSKYVNKNYAVAAAGLSTFLWILARRRKAQIKALRNKKTKSNEEDVKYLIAEKSTPSAKAQVNRKFFIQLGKLLKVVIPGVTSKESFLMALVAMSLVARSICDLWLIDSGTKIERYVIFKYLIMVTSVFVNDTEKGTRYNHISS</sequence>
<feature type="transmembrane region" description="Helical" evidence="1">
    <location>
        <begin position="12"/>
        <end position="28"/>
    </location>
</feature>
<keyword evidence="3" id="KW-1185">Reference proteome</keyword>
<comment type="caution">
    <text evidence="2">The sequence shown here is derived from an EMBL/GenBank/DDBJ whole genome shotgun (WGS) entry which is preliminary data.</text>
</comment>
<dbReference type="Proteomes" id="UP001516400">
    <property type="component" value="Unassembled WGS sequence"/>
</dbReference>
<evidence type="ECO:0008006" key="4">
    <source>
        <dbReference type="Google" id="ProtNLM"/>
    </source>
</evidence>
<keyword evidence="1" id="KW-0812">Transmembrane</keyword>
<evidence type="ECO:0000256" key="1">
    <source>
        <dbReference type="SAM" id="Phobius"/>
    </source>
</evidence>
<evidence type="ECO:0000313" key="2">
    <source>
        <dbReference type="EMBL" id="KAL3269916.1"/>
    </source>
</evidence>
<protein>
    <recommendedName>
        <fullName evidence="4">ABC transmembrane type-1 domain-containing protein</fullName>
    </recommendedName>
</protein>
<reference evidence="2 3" key="1">
    <citation type="journal article" date="2021" name="BMC Biol.">
        <title>Horizontally acquired antibacterial genes associated with adaptive radiation of ladybird beetles.</title>
        <authorList>
            <person name="Li H.S."/>
            <person name="Tang X.F."/>
            <person name="Huang Y.H."/>
            <person name="Xu Z.Y."/>
            <person name="Chen M.L."/>
            <person name="Du X.Y."/>
            <person name="Qiu B.Y."/>
            <person name="Chen P.T."/>
            <person name="Zhang W."/>
            <person name="Slipinski A."/>
            <person name="Escalona H.E."/>
            <person name="Waterhouse R.M."/>
            <person name="Zwick A."/>
            <person name="Pang H."/>
        </authorList>
    </citation>
    <scope>NUCLEOTIDE SEQUENCE [LARGE SCALE GENOMIC DNA]</scope>
    <source>
        <strain evidence="2">SYSU2018</strain>
    </source>
</reference>
<name>A0ABD2MU24_9CUCU</name>
<keyword evidence="1" id="KW-1133">Transmembrane helix</keyword>
<accession>A0ABD2MU24</accession>
<proteinExistence type="predicted"/>
<organism evidence="2 3">
    <name type="scientific">Cryptolaemus montrouzieri</name>
    <dbReference type="NCBI Taxonomy" id="559131"/>
    <lineage>
        <taxon>Eukaryota</taxon>
        <taxon>Metazoa</taxon>
        <taxon>Ecdysozoa</taxon>
        <taxon>Arthropoda</taxon>
        <taxon>Hexapoda</taxon>
        <taxon>Insecta</taxon>
        <taxon>Pterygota</taxon>
        <taxon>Neoptera</taxon>
        <taxon>Endopterygota</taxon>
        <taxon>Coleoptera</taxon>
        <taxon>Polyphaga</taxon>
        <taxon>Cucujiformia</taxon>
        <taxon>Coccinelloidea</taxon>
        <taxon>Coccinellidae</taxon>
        <taxon>Scymninae</taxon>
        <taxon>Scymnini</taxon>
        <taxon>Cryptolaemus</taxon>
    </lineage>
</organism>